<keyword evidence="1" id="KW-0472">Membrane</keyword>
<keyword evidence="4" id="KW-1185">Reference proteome</keyword>
<dbReference type="Pfam" id="PF02517">
    <property type="entry name" value="Rce1-like"/>
    <property type="match status" value="1"/>
</dbReference>
<protein>
    <submittedName>
        <fullName evidence="3">CPBP family intramembrane glutamic endopeptidase</fullName>
        <ecNumber evidence="3">3.4.-.-</ecNumber>
    </submittedName>
</protein>
<evidence type="ECO:0000313" key="4">
    <source>
        <dbReference type="Proteomes" id="UP001465426"/>
    </source>
</evidence>
<evidence type="ECO:0000256" key="1">
    <source>
        <dbReference type="SAM" id="Phobius"/>
    </source>
</evidence>
<feature type="transmembrane region" description="Helical" evidence="1">
    <location>
        <begin position="168"/>
        <end position="190"/>
    </location>
</feature>
<organism evidence="3 4">
    <name type="scientific">Niallia hominis</name>
    <dbReference type="NCBI Taxonomy" id="3133173"/>
    <lineage>
        <taxon>Bacteria</taxon>
        <taxon>Bacillati</taxon>
        <taxon>Bacillota</taxon>
        <taxon>Bacilli</taxon>
        <taxon>Bacillales</taxon>
        <taxon>Bacillaceae</taxon>
        <taxon>Niallia</taxon>
    </lineage>
</organism>
<dbReference type="EMBL" id="JBBMFN010000006">
    <property type="protein sequence ID" value="MEQ2464934.1"/>
    <property type="molecule type" value="Genomic_DNA"/>
</dbReference>
<proteinExistence type="predicted"/>
<keyword evidence="1" id="KW-1133">Transmembrane helix</keyword>
<keyword evidence="3" id="KW-0378">Hydrolase</keyword>
<comment type="caution">
    <text evidence="3">The sequence shown here is derived from an EMBL/GenBank/DDBJ whole genome shotgun (WGS) entry which is preliminary data.</text>
</comment>
<feature type="domain" description="CAAX prenyl protease 2/Lysostaphin resistance protein A-like" evidence="2">
    <location>
        <begin position="100"/>
        <end position="181"/>
    </location>
</feature>
<dbReference type="GO" id="GO:0016787">
    <property type="term" value="F:hydrolase activity"/>
    <property type="evidence" value="ECO:0007669"/>
    <property type="project" value="UniProtKB-KW"/>
</dbReference>
<dbReference type="EC" id="3.4.-.-" evidence="3"/>
<dbReference type="InterPro" id="IPR003675">
    <property type="entry name" value="Rce1/LyrA-like_dom"/>
</dbReference>
<gene>
    <name evidence="3" type="ORF">WMO63_04520</name>
</gene>
<sequence>MNKAKYTELINQLTDRDLLKNVYMTQVILLIIAFFLHMIIFRWNPPITELFKYEWTDFIIGIIAALVVVIFDIWLMNRFTTHYHDDSGVNKRIFQDRHPFHIAFIALIVAFSEELLFRGVIQSNLGLVLSCLLFAIMHYRYLFNPFLFANVVLVSIVIGVLYEVTENLWVTVIMHFLIDFLLGCIIRFNLYQKEICVSK</sequence>
<dbReference type="Proteomes" id="UP001465426">
    <property type="component" value="Unassembled WGS sequence"/>
</dbReference>
<evidence type="ECO:0000259" key="2">
    <source>
        <dbReference type="Pfam" id="PF02517"/>
    </source>
</evidence>
<dbReference type="RefSeq" id="WP_031537373.1">
    <property type="nucleotide sequence ID" value="NZ_JBBMFN010000006.1"/>
</dbReference>
<feature type="transmembrane region" description="Helical" evidence="1">
    <location>
        <begin position="146"/>
        <end position="162"/>
    </location>
</feature>
<evidence type="ECO:0000313" key="3">
    <source>
        <dbReference type="EMBL" id="MEQ2464934.1"/>
    </source>
</evidence>
<reference evidence="3 4" key="1">
    <citation type="submission" date="2024-03" db="EMBL/GenBank/DDBJ databases">
        <title>Human intestinal bacterial collection.</title>
        <authorList>
            <person name="Pauvert C."/>
            <person name="Hitch T.C.A."/>
            <person name="Clavel T."/>
        </authorList>
    </citation>
    <scope>NUCLEOTIDE SEQUENCE [LARGE SCALE GENOMIC DNA]</scope>
    <source>
        <strain evidence="3 4">CLA-SR-H024</strain>
    </source>
</reference>
<feature type="transmembrane region" description="Helical" evidence="1">
    <location>
        <begin position="21"/>
        <end position="43"/>
    </location>
</feature>
<accession>A0ABV1EV13</accession>
<keyword evidence="1" id="KW-0812">Transmembrane</keyword>
<feature type="transmembrane region" description="Helical" evidence="1">
    <location>
        <begin position="55"/>
        <end position="77"/>
    </location>
</feature>
<name>A0ABV1EV13_9BACI</name>